<proteinExistence type="predicted"/>
<evidence type="ECO:0000313" key="3">
    <source>
        <dbReference type="Proteomes" id="UP000234681"/>
    </source>
</evidence>
<dbReference type="PANTHER" id="PTHR28535">
    <property type="entry name" value="ZINC FINGER GRF-TYPE CONTAINING 1"/>
    <property type="match status" value="1"/>
</dbReference>
<dbReference type="InterPro" id="IPR041677">
    <property type="entry name" value="DNA2/NAM7_AAA_11"/>
</dbReference>
<dbReference type="PANTHER" id="PTHR28535:SF1">
    <property type="entry name" value="PROTEIN ZGRF1"/>
    <property type="match status" value="1"/>
</dbReference>
<dbReference type="GO" id="GO:0004386">
    <property type="term" value="F:helicase activity"/>
    <property type="evidence" value="ECO:0007669"/>
    <property type="project" value="InterPro"/>
</dbReference>
<protein>
    <submittedName>
        <fullName evidence="2">RCG28398</fullName>
    </submittedName>
</protein>
<dbReference type="Proteomes" id="UP000234681">
    <property type="component" value="Chromosome 2"/>
</dbReference>
<dbReference type="SUPFAM" id="SSF52540">
    <property type="entry name" value="P-loop containing nucleoside triphosphate hydrolases"/>
    <property type="match status" value="1"/>
</dbReference>
<name>A6HVL5_RAT</name>
<feature type="non-terminal residue" evidence="2">
    <location>
        <position position="74"/>
    </location>
</feature>
<dbReference type="InterPro" id="IPR052800">
    <property type="entry name" value="DNA_Repair_Helicase_ZGRF1"/>
</dbReference>
<dbReference type="AlphaFoldDB" id="A6HVL5"/>
<evidence type="ECO:0000313" key="2">
    <source>
        <dbReference type="EMBL" id="EDL82151.1"/>
    </source>
</evidence>
<dbReference type="Gene3D" id="3.40.50.300">
    <property type="entry name" value="P-loop containing nucleotide triphosphate hydrolases"/>
    <property type="match status" value="1"/>
</dbReference>
<evidence type="ECO:0000259" key="1">
    <source>
        <dbReference type="Pfam" id="PF13086"/>
    </source>
</evidence>
<feature type="domain" description="DNA2/NAM7 helicase helicase" evidence="1">
    <location>
        <begin position="33"/>
        <end position="53"/>
    </location>
</feature>
<organism evidence="2 3">
    <name type="scientific">Rattus norvegicus</name>
    <name type="common">Rat</name>
    <dbReference type="NCBI Taxonomy" id="10116"/>
    <lineage>
        <taxon>Eukaryota</taxon>
        <taxon>Metazoa</taxon>
        <taxon>Chordata</taxon>
        <taxon>Craniata</taxon>
        <taxon>Vertebrata</taxon>
        <taxon>Euteleostomi</taxon>
        <taxon>Mammalia</taxon>
        <taxon>Eutheria</taxon>
        <taxon>Euarchontoglires</taxon>
        <taxon>Glires</taxon>
        <taxon>Rodentia</taxon>
        <taxon>Myomorpha</taxon>
        <taxon>Muroidea</taxon>
        <taxon>Muridae</taxon>
        <taxon>Murinae</taxon>
        <taxon>Rattus</taxon>
    </lineage>
</organism>
<accession>A6HVL5</accession>
<dbReference type="InterPro" id="IPR027417">
    <property type="entry name" value="P-loop_NTPase"/>
</dbReference>
<dbReference type="Pfam" id="PF13086">
    <property type="entry name" value="AAA_11"/>
    <property type="match status" value="1"/>
</dbReference>
<reference evidence="3" key="1">
    <citation type="submission" date="2005-09" db="EMBL/GenBank/DDBJ databases">
        <authorList>
            <person name="Mural R.J."/>
            <person name="Li P.W."/>
            <person name="Adams M.D."/>
            <person name="Amanatides P.G."/>
            <person name="Baden-Tillson H."/>
            <person name="Barnstead M."/>
            <person name="Chin S.H."/>
            <person name="Dew I."/>
            <person name="Evans C.A."/>
            <person name="Ferriera S."/>
            <person name="Flanigan M."/>
            <person name="Fosler C."/>
            <person name="Glodek A."/>
            <person name="Gu Z."/>
            <person name="Holt R.A."/>
            <person name="Jennings D."/>
            <person name="Kraft C.L."/>
            <person name="Lu F."/>
            <person name="Nguyen T."/>
            <person name="Nusskern D.R."/>
            <person name="Pfannkoch C.M."/>
            <person name="Sitter C."/>
            <person name="Sutton G.G."/>
            <person name="Venter J.C."/>
            <person name="Wang Z."/>
            <person name="Woodage T."/>
            <person name="Zheng X.H."/>
            <person name="Zhong F."/>
        </authorList>
    </citation>
    <scope>NUCLEOTIDE SEQUENCE [LARGE SCALE GENOMIC DNA]</scope>
    <source>
        <strain>BN</strain>
        <strain evidence="3">Sprague-Dawley</strain>
    </source>
</reference>
<dbReference type="EMBL" id="CH473952">
    <property type="protein sequence ID" value="EDL82151.1"/>
    <property type="molecule type" value="Genomic_DNA"/>
</dbReference>
<sequence length="74" mass="8502">MREELTPIERVYVRKSIEQHKLGTNRVLLKQVRFECEKLILVGDPKQLPPTIQGSDAAHGNGLEQTLFDRLCLM</sequence>
<gene>
    <name evidence="2" type="ORF">rCG_28398</name>
</gene>